<dbReference type="Proteomes" id="UP000031668">
    <property type="component" value="Unassembled WGS sequence"/>
</dbReference>
<evidence type="ECO:0000313" key="7">
    <source>
        <dbReference type="Proteomes" id="UP000031668"/>
    </source>
</evidence>
<dbReference type="Gene3D" id="3.40.605.10">
    <property type="entry name" value="Aldehyde Dehydrogenase, Chain A, domain 1"/>
    <property type="match status" value="1"/>
</dbReference>
<dbReference type="InterPro" id="IPR015590">
    <property type="entry name" value="Aldehyde_DH_dom"/>
</dbReference>
<proteinExistence type="inferred from homology"/>
<dbReference type="OMA" id="EIDWCKQ"/>
<feature type="active site" evidence="4">
    <location>
        <position position="211"/>
    </location>
</feature>
<dbReference type="InterPro" id="IPR016162">
    <property type="entry name" value="Ald_DH_N"/>
</dbReference>
<feature type="active site" evidence="4">
    <location>
        <position position="245"/>
    </location>
</feature>
<name>A0A0C2MDR3_THEKT</name>
<dbReference type="OrthoDB" id="440325at2759"/>
<evidence type="ECO:0000256" key="3">
    <source>
        <dbReference type="PIRNR" id="PIRNR036492"/>
    </source>
</evidence>
<dbReference type="Gene3D" id="3.40.309.10">
    <property type="entry name" value="Aldehyde Dehydrogenase, Chain A, domain 2"/>
    <property type="match status" value="1"/>
</dbReference>
<evidence type="ECO:0000313" key="6">
    <source>
        <dbReference type="EMBL" id="KII62444.1"/>
    </source>
</evidence>
<evidence type="ECO:0000256" key="4">
    <source>
        <dbReference type="PIRSR" id="PIRSR036492-1"/>
    </source>
</evidence>
<dbReference type="Pfam" id="PF00171">
    <property type="entry name" value="Aldedh"/>
    <property type="match status" value="1"/>
</dbReference>
<comment type="caution">
    <text evidence="6">The sequence shown here is derived from an EMBL/GenBank/DDBJ whole genome shotgun (WGS) entry which is preliminary data.</text>
</comment>
<evidence type="ECO:0000256" key="2">
    <source>
        <dbReference type="ARBA" id="ARBA00023002"/>
    </source>
</evidence>
<keyword evidence="2 3" id="KW-0560">Oxidoreductase</keyword>
<dbReference type="GO" id="GO:0004029">
    <property type="term" value="F:aldehyde dehydrogenase (NAD+) activity"/>
    <property type="evidence" value="ECO:0007669"/>
    <property type="project" value="TreeGrafter"/>
</dbReference>
<dbReference type="InterPro" id="IPR016161">
    <property type="entry name" value="Ald_DH/histidinol_DH"/>
</dbReference>
<dbReference type="SUPFAM" id="SSF53720">
    <property type="entry name" value="ALDH-like"/>
    <property type="match status" value="1"/>
</dbReference>
<sequence length="479" mass="53979">MSLKAEFVDILARQKNVFLSGKTLDIDFRRSQIQKVADIMVNHRQDLIDALCSDFKKPVLQIKTEINCIYSKAYQAINNLQKWAAGVSIPNDMVTFNAHLSNVPQPYGSVLIIAPWNFPIITSLEPLIGAIAAGNTIVLKLSEQVPALSAKMKQLIETNLDNECFSVITEPYSGEQLTQLDFDYVFYTGSTEIGRKIYQTVSKKLIPVTLELGGSCPCYVHFDADIDTAAKRIAHIKAYNAGQMCFTVNHVFVHKKVAQDFKDAIINAWKSFFNIVIPFFRQDMKQSPDLGRIISEPHTERLQAIIEKYKHQIVFGGDTDVSDRYVQPTLISCNDPNSEIIKHEIFGPILPVCTVEDEHEAINIIEMHQKPLKIFLFSNSATVIDRFLVKTRSGGLTINEGFLCAAPPDLPFGGVGESGMGRYHGIETFNTFSNYRAIYKEKYRVGLLDNLIYPPFTPREEALIDTFESKQYSRSCNIL</sequence>
<dbReference type="GO" id="GO:0006081">
    <property type="term" value="P:aldehyde metabolic process"/>
    <property type="evidence" value="ECO:0007669"/>
    <property type="project" value="InterPro"/>
</dbReference>
<feature type="domain" description="Aldehyde dehydrogenase" evidence="5">
    <location>
        <begin position="21"/>
        <end position="437"/>
    </location>
</feature>
<reference evidence="6 7" key="1">
    <citation type="journal article" date="2014" name="Genome Biol. Evol.">
        <title>The genome of the myxosporean Thelohanellus kitauei shows adaptations to nutrient acquisition within its fish host.</title>
        <authorList>
            <person name="Yang Y."/>
            <person name="Xiong J."/>
            <person name="Zhou Z."/>
            <person name="Huo F."/>
            <person name="Miao W."/>
            <person name="Ran C."/>
            <person name="Liu Y."/>
            <person name="Zhang J."/>
            <person name="Feng J."/>
            <person name="Wang M."/>
            <person name="Wang M."/>
            <person name="Wang L."/>
            <person name="Yao B."/>
        </authorList>
    </citation>
    <scope>NUCLEOTIDE SEQUENCE [LARGE SCALE GENOMIC DNA]</scope>
    <source>
        <strain evidence="6">Wuqing</strain>
    </source>
</reference>
<protein>
    <recommendedName>
        <fullName evidence="3">Aldehyde dehydrogenase</fullName>
    </recommendedName>
</protein>
<organism evidence="6 7">
    <name type="scientific">Thelohanellus kitauei</name>
    <name type="common">Myxosporean</name>
    <dbReference type="NCBI Taxonomy" id="669202"/>
    <lineage>
        <taxon>Eukaryota</taxon>
        <taxon>Metazoa</taxon>
        <taxon>Cnidaria</taxon>
        <taxon>Myxozoa</taxon>
        <taxon>Myxosporea</taxon>
        <taxon>Bivalvulida</taxon>
        <taxon>Platysporina</taxon>
        <taxon>Myxobolidae</taxon>
        <taxon>Thelohanellus</taxon>
    </lineage>
</organism>
<dbReference type="PANTHER" id="PTHR43570:SF16">
    <property type="entry name" value="ALDEHYDE DEHYDROGENASE TYPE III, ISOFORM Q"/>
    <property type="match status" value="1"/>
</dbReference>
<dbReference type="EMBL" id="JWZT01004976">
    <property type="protein sequence ID" value="KII62444.1"/>
    <property type="molecule type" value="Genomic_DNA"/>
</dbReference>
<gene>
    <name evidence="6" type="ORF">RF11_13815</name>
</gene>
<dbReference type="InterPro" id="IPR012394">
    <property type="entry name" value="Aldehyde_DH_NAD(P)"/>
</dbReference>
<keyword evidence="7" id="KW-1185">Reference proteome</keyword>
<evidence type="ECO:0000256" key="1">
    <source>
        <dbReference type="ARBA" id="ARBA00009986"/>
    </source>
</evidence>
<dbReference type="PIRSF" id="PIRSF036492">
    <property type="entry name" value="ALDH"/>
    <property type="match status" value="1"/>
</dbReference>
<dbReference type="PANTHER" id="PTHR43570">
    <property type="entry name" value="ALDEHYDE DEHYDROGENASE"/>
    <property type="match status" value="1"/>
</dbReference>
<dbReference type="AlphaFoldDB" id="A0A0C2MDR3"/>
<dbReference type="InterPro" id="IPR016163">
    <property type="entry name" value="Ald_DH_C"/>
</dbReference>
<dbReference type="CDD" id="cd07087">
    <property type="entry name" value="ALDH_F3-13-14_CALDH-like"/>
    <property type="match status" value="1"/>
</dbReference>
<accession>A0A0C2MDR3</accession>
<evidence type="ECO:0000259" key="5">
    <source>
        <dbReference type="Pfam" id="PF00171"/>
    </source>
</evidence>
<dbReference type="GO" id="GO:0005737">
    <property type="term" value="C:cytoplasm"/>
    <property type="evidence" value="ECO:0007669"/>
    <property type="project" value="TreeGrafter"/>
</dbReference>
<comment type="similarity">
    <text evidence="1 3">Belongs to the aldehyde dehydrogenase family.</text>
</comment>